<evidence type="ECO:0000256" key="3">
    <source>
        <dbReference type="ARBA" id="ARBA00022448"/>
    </source>
</evidence>
<dbReference type="PANTHER" id="PTHR48022:SF40">
    <property type="entry name" value="MAJOR FACILITATOR SUPERFAMILY (MFS) PROFILE DOMAIN-CONTAINING PROTEIN"/>
    <property type="match status" value="1"/>
</dbReference>
<dbReference type="InterPro" id="IPR005829">
    <property type="entry name" value="Sugar_transporter_CS"/>
</dbReference>
<evidence type="ECO:0000256" key="2">
    <source>
        <dbReference type="ARBA" id="ARBA00010992"/>
    </source>
</evidence>
<feature type="transmembrane region" description="Helical" evidence="9">
    <location>
        <begin position="43"/>
        <end position="62"/>
    </location>
</feature>
<dbReference type="NCBIfam" id="TIGR00879">
    <property type="entry name" value="SP"/>
    <property type="match status" value="1"/>
</dbReference>
<protein>
    <recommendedName>
        <fullName evidence="10">Major facilitator superfamily (MFS) profile domain-containing protein</fullName>
    </recommendedName>
</protein>
<accession>A7ELM6</accession>
<dbReference type="SUPFAM" id="SSF103473">
    <property type="entry name" value="MFS general substrate transporter"/>
    <property type="match status" value="1"/>
</dbReference>
<evidence type="ECO:0000259" key="10">
    <source>
        <dbReference type="PROSITE" id="PS50850"/>
    </source>
</evidence>
<keyword evidence="4 9" id="KW-0812">Transmembrane</keyword>
<keyword evidence="6 9" id="KW-0472">Membrane</keyword>
<dbReference type="PANTHER" id="PTHR48022">
    <property type="entry name" value="PLASTIDIC GLUCOSE TRANSPORTER 4"/>
    <property type="match status" value="1"/>
</dbReference>
<feature type="region of interest" description="Disordered" evidence="8">
    <location>
        <begin position="363"/>
        <end position="391"/>
    </location>
</feature>
<dbReference type="eggNOG" id="KOG0254">
    <property type="taxonomic scope" value="Eukaryota"/>
</dbReference>
<dbReference type="RefSeq" id="XP_001593301.1">
    <property type="nucleotide sequence ID" value="XM_001593251.1"/>
</dbReference>
<organism evidence="11 12">
    <name type="scientific">Sclerotinia sclerotiorum (strain ATCC 18683 / 1980 / Ss-1)</name>
    <name type="common">White mold</name>
    <name type="synonym">Whetzelinia sclerotiorum</name>
    <dbReference type="NCBI Taxonomy" id="665079"/>
    <lineage>
        <taxon>Eukaryota</taxon>
        <taxon>Fungi</taxon>
        <taxon>Dikarya</taxon>
        <taxon>Ascomycota</taxon>
        <taxon>Pezizomycotina</taxon>
        <taxon>Leotiomycetes</taxon>
        <taxon>Helotiales</taxon>
        <taxon>Sclerotiniaceae</taxon>
        <taxon>Sclerotinia</taxon>
    </lineage>
</organism>
<evidence type="ECO:0000256" key="4">
    <source>
        <dbReference type="ARBA" id="ARBA00022692"/>
    </source>
</evidence>
<dbReference type="GO" id="GO:0008643">
    <property type="term" value="P:carbohydrate transport"/>
    <property type="evidence" value="ECO:0000318"/>
    <property type="project" value="GO_Central"/>
</dbReference>
<sequence length="403" mass="44552">MSPKWIRGTLVCAYQLAITCGILLAAVVNIFTESIDGPNAFRVPFSIQFVWAGILFLGLALLPETPRYLIKRGQHQAAASSLSRLRRLDITHPALVEELAEIEANHEYELSLELYLLLVSIIIVTLLLHLSLPLKYAVTDLALYSGTTFFKNVGISSPYVIQLISNIVNTVSTLPGMILVESLGRRRLLMVGSAGMAISHFLIAAVGTAAQEEARAVNIVIIIFVCFFIFFFASSWGPVVWVVTSEIFPLKVRAKSMSISTASNWLLNFAIAYSVPYMTSSGPGYANLQAKIFFLWACFCVIAFIFVWGMVYETSKISLEQIDELYERVEHAWNSNNFEPSWSFQEMRDEGASASGIQLQLQLATQEEPRRRTGTSASATGSEGTMSEEDKIIAGLGDVDLSY</sequence>
<dbReference type="InterPro" id="IPR050360">
    <property type="entry name" value="MFS_Sugar_Transporters"/>
</dbReference>
<feature type="transmembrane region" description="Helical" evidence="9">
    <location>
        <begin position="187"/>
        <end position="210"/>
    </location>
</feature>
<dbReference type="KEGG" id="ssl:SS1G_06223"/>
<feature type="transmembrane region" description="Helical" evidence="9">
    <location>
        <begin position="216"/>
        <end position="244"/>
    </location>
</feature>
<keyword evidence="5 9" id="KW-1133">Transmembrane helix</keyword>
<evidence type="ECO:0000313" key="12">
    <source>
        <dbReference type="Proteomes" id="UP000001312"/>
    </source>
</evidence>
<keyword evidence="12" id="KW-1185">Reference proteome</keyword>
<gene>
    <name evidence="11" type="ORF">SS1G_06223</name>
</gene>
<dbReference type="InterPro" id="IPR020846">
    <property type="entry name" value="MFS_dom"/>
</dbReference>
<comment type="similarity">
    <text evidence="2 7">Belongs to the major facilitator superfamily. Sugar transporter (TC 2.A.1.1) family.</text>
</comment>
<evidence type="ECO:0000313" key="11">
    <source>
        <dbReference type="EMBL" id="EDO03742.1"/>
    </source>
</evidence>
<comment type="subcellular location">
    <subcellularLocation>
        <location evidence="1">Membrane</location>
        <topology evidence="1">Multi-pass membrane protein</topology>
    </subcellularLocation>
</comment>
<dbReference type="Gene3D" id="1.20.1250.20">
    <property type="entry name" value="MFS general substrate transporter like domains"/>
    <property type="match status" value="1"/>
</dbReference>
<dbReference type="PRINTS" id="PR00171">
    <property type="entry name" value="SUGRTRNSPORT"/>
</dbReference>
<dbReference type="Proteomes" id="UP000001312">
    <property type="component" value="Unassembled WGS sequence"/>
</dbReference>
<dbReference type="GO" id="GO:0005351">
    <property type="term" value="F:carbohydrate:proton symporter activity"/>
    <property type="evidence" value="ECO:0000318"/>
    <property type="project" value="GO_Central"/>
</dbReference>
<dbReference type="PROSITE" id="PS50850">
    <property type="entry name" value="MFS"/>
    <property type="match status" value="1"/>
</dbReference>
<evidence type="ECO:0000256" key="8">
    <source>
        <dbReference type="SAM" id="MobiDB-lite"/>
    </source>
</evidence>
<reference evidence="12" key="1">
    <citation type="journal article" date="2011" name="PLoS Genet.">
        <title>Genomic analysis of the necrotrophic fungal pathogens Sclerotinia sclerotiorum and Botrytis cinerea.</title>
        <authorList>
            <person name="Amselem J."/>
            <person name="Cuomo C.A."/>
            <person name="van Kan J.A."/>
            <person name="Viaud M."/>
            <person name="Benito E.P."/>
            <person name="Couloux A."/>
            <person name="Coutinho P.M."/>
            <person name="de Vries R.P."/>
            <person name="Dyer P.S."/>
            <person name="Fillinger S."/>
            <person name="Fournier E."/>
            <person name="Gout L."/>
            <person name="Hahn M."/>
            <person name="Kohn L."/>
            <person name="Lapalu N."/>
            <person name="Plummer K.M."/>
            <person name="Pradier J.M."/>
            <person name="Quevillon E."/>
            <person name="Sharon A."/>
            <person name="Simon A."/>
            <person name="ten Have A."/>
            <person name="Tudzynski B."/>
            <person name="Tudzynski P."/>
            <person name="Wincker P."/>
            <person name="Andrew M."/>
            <person name="Anthouard V."/>
            <person name="Beever R.E."/>
            <person name="Beffa R."/>
            <person name="Benoit I."/>
            <person name="Bouzid O."/>
            <person name="Brault B."/>
            <person name="Chen Z."/>
            <person name="Choquer M."/>
            <person name="Collemare J."/>
            <person name="Cotton P."/>
            <person name="Danchin E.G."/>
            <person name="Da Silva C."/>
            <person name="Gautier A."/>
            <person name="Giraud C."/>
            <person name="Giraud T."/>
            <person name="Gonzalez C."/>
            <person name="Grossetete S."/>
            <person name="Guldener U."/>
            <person name="Henrissat B."/>
            <person name="Howlett B.J."/>
            <person name="Kodira C."/>
            <person name="Kretschmer M."/>
            <person name="Lappartient A."/>
            <person name="Leroch M."/>
            <person name="Levis C."/>
            <person name="Mauceli E."/>
            <person name="Neuveglise C."/>
            <person name="Oeser B."/>
            <person name="Pearson M."/>
            <person name="Poulain J."/>
            <person name="Poussereau N."/>
            <person name="Quesneville H."/>
            <person name="Rascle C."/>
            <person name="Schumacher J."/>
            <person name="Segurens B."/>
            <person name="Sexton A."/>
            <person name="Silva E."/>
            <person name="Sirven C."/>
            <person name="Soanes D.M."/>
            <person name="Talbot N.J."/>
            <person name="Templeton M."/>
            <person name="Yandava C."/>
            <person name="Yarden O."/>
            <person name="Zeng Q."/>
            <person name="Rollins J.A."/>
            <person name="Lebrun M.H."/>
            <person name="Dickman M."/>
        </authorList>
    </citation>
    <scope>NUCLEOTIDE SEQUENCE [LARGE SCALE GENOMIC DNA]</scope>
    <source>
        <strain evidence="12">ATCC 18683 / 1980 / Ss-1</strain>
    </source>
</reference>
<dbReference type="GO" id="GO:0016020">
    <property type="term" value="C:membrane"/>
    <property type="evidence" value="ECO:0000318"/>
    <property type="project" value="GO_Central"/>
</dbReference>
<evidence type="ECO:0000256" key="6">
    <source>
        <dbReference type="ARBA" id="ARBA00023136"/>
    </source>
</evidence>
<keyword evidence="3 7" id="KW-0813">Transport</keyword>
<dbReference type="InterPro" id="IPR003663">
    <property type="entry name" value="Sugar/inositol_transpt"/>
</dbReference>
<feature type="compositionally biased region" description="Polar residues" evidence="8">
    <location>
        <begin position="374"/>
        <end position="385"/>
    </location>
</feature>
<feature type="domain" description="Major facilitator superfamily (MFS) profile" evidence="10">
    <location>
        <begin position="1"/>
        <end position="315"/>
    </location>
</feature>
<evidence type="ECO:0000256" key="5">
    <source>
        <dbReference type="ARBA" id="ARBA00022989"/>
    </source>
</evidence>
<proteinExistence type="inferred from homology"/>
<dbReference type="OMA" id="EHAWNSN"/>
<dbReference type="EMBL" id="CH476627">
    <property type="protein sequence ID" value="EDO03742.1"/>
    <property type="molecule type" value="Genomic_DNA"/>
</dbReference>
<evidence type="ECO:0000256" key="9">
    <source>
        <dbReference type="SAM" id="Phobius"/>
    </source>
</evidence>
<dbReference type="AlphaFoldDB" id="A7ELM6"/>
<feature type="transmembrane region" description="Helical" evidence="9">
    <location>
        <begin position="114"/>
        <end position="132"/>
    </location>
</feature>
<dbReference type="InParanoid" id="A7ELM6"/>
<dbReference type="HOGENOM" id="CLU_001265_30_1_1"/>
<dbReference type="GeneID" id="5488988"/>
<evidence type="ECO:0000256" key="7">
    <source>
        <dbReference type="RuleBase" id="RU003346"/>
    </source>
</evidence>
<feature type="transmembrane region" description="Helical" evidence="9">
    <location>
        <begin position="265"/>
        <end position="286"/>
    </location>
</feature>
<dbReference type="InterPro" id="IPR005828">
    <property type="entry name" value="MFS_sugar_transport-like"/>
</dbReference>
<dbReference type="PROSITE" id="PS00216">
    <property type="entry name" value="SUGAR_TRANSPORT_1"/>
    <property type="match status" value="1"/>
</dbReference>
<dbReference type="InterPro" id="IPR036259">
    <property type="entry name" value="MFS_trans_sf"/>
</dbReference>
<feature type="transmembrane region" description="Helical" evidence="9">
    <location>
        <begin position="12"/>
        <end position="31"/>
    </location>
</feature>
<feature type="transmembrane region" description="Helical" evidence="9">
    <location>
        <begin position="292"/>
        <end position="312"/>
    </location>
</feature>
<dbReference type="Pfam" id="PF00083">
    <property type="entry name" value="Sugar_tr"/>
    <property type="match status" value="1"/>
</dbReference>
<evidence type="ECO:0000256" key="1">
    <source>
        <dbReference type="ARBA" id="ARBA00004141"/>
    </source>
</evidence>
<feature type="transmembrane region" description="Helical" evidence="9">
    <location>
        <begin position="159"/>
        <end position="180"/>
    </location>
</feature>
<name>A7ELM6_SCLS1</name>